<reference evidence="3" key="1">
    <citation type="journal article" date="2020" name="Stud. Mycol.">
        <title>101 Dothideomycetes genomes: a test case for predicting lifestyles and emergence of pathogens.</title>
        <authorList>
            <person name="Haridas S."/>
            <person name="Albert R."/>
            <person name="Binder M."/>
            <person name="Bloem J."/>
            <person name="Labutti K."/>
            <person name="Salamov A."/>
            <person name="Andreopoulos B."/>
            <person name="Baker S."/>
            <person name="Barry K."/>
            <person name="Bills G."/>
            <person name="Bluhm B."/>
            <person name="Cannon C."/>
            <person name="Castanera R."/>
            <person name="Culley D."/>
            <person name="Daum C."/>
            <person name="Ezra D."/>
            <person name="Gonzalez J."/>
            <person name="Henrissat B."/>
            <person name="Kuo A."/>
            <person name="Liang C."/>
            <person name="Lipzen A."/>
            <person name="Lutzoni F."/>
            <person name="Magnuson J."/>
            <person name="Mondo S."/>
            <person name="Nolan M."/>
            <person name="Ohm R."/>
            <person name="Pangilinan J."/>
            <person name="Park H.-J."/>
            <person name="Ramirez L."/>
            <person name="Alfaro M."/>
            <person name="Sun H."/>
            <person name="Tritt A."/>
            <person name="Yoshinaga Y."/>
            <person name="Zwiers L.-H."/>
            <person name="Turgeon B."/>
            <person name="Goodwin S."/>
            <person name="Spatafora J."/>
            <person name="Crous P."/>
            <person name="Grigoriev I."/>
        </authorList>
    </citation>
    <scope>NUCLEOTIDE SEQUENCE</scope>
    <source>
        <strain evidence="3">CBS 116435</strain>
    </source>
</reference>
<evidence type="ECO:0000256" key="1">
    <source>
        <dbReference type="SAM" id="MobiDB-lite"/>
    </source>
</evidence>
<feature type="compositionally biased region" description="Polar residues" evidence="1">
    <location>
        <begin position="273"/>
        <end position="299"/>
    </location>
</feature>
<organism evidence="3 4">
    <name type="scientific">Polychaeton citri CBS 116435</name>
    <dbReference type="NCBI Taxonomy" id="1314669"/>
    <lineage>
        <taxon>Eukaryota</taxon>
        <taxon>Fungi</taxon>
        <taxon>Dikarya</taxon>
        <taxon>Ascomycota</taxon>
        <taxon>Pezizomycotina</taxon>
        <taxon>Dothideomycetes</taxon>
        <taxon>Dothideomycetidae</taxon>
        <taxon>Capnodiales</taxon>
        <taxon>Capnodiaceae</taxon>
        <taxon>Polychaeton</taxon>
    </lineage>
</organism>
<dbReference type="AlphaFoldDB" id="A0A9P4UP34"/>
<accession>A0A9P4UP34</accession>
<feature type="region of interest" description="Disordered" evidence="1">
    <location>
        <begin position="252"/>
        <end position="431"/>
    </location>
</feature>
<name>A0A9P4UP34_9PEZI</name>
<dbReference type="EMBL" id="MU003778">
    <property type="protein sequence ID" value="KAF2723027.1"/>
    <property type="molecule type" value="Genomic_DNA"/>
</dbReference>
<sequence length="781" mass="88091">MTPPPSSQLPGPLKANSQRTPTPPTSHMSTPPPTIDFGMLQAGRPVLAAEVVMTTEQLSSASPDELRVKVDELQAAVSEARMSAAHYKLQYNMLSQESRATLDRMAVEARMAQFESDVIYSAEQAKVASSPAQHSPIKLREEGIIPVEKGLYQRILKELNYLRDANWALRDDLERKQHIIFQQESEVTTLSEKVAMLRDRVRSYRDHRANSVARVESTPKSAYNTPHRARAFTQYGGHGQSEQPFAALLQASEMASQQQARNYSTRKGHSRNTHSMSSLPVTPQQHRKQANATYTTPHRQQAHRAALKIPSTAPVNRSVAYRTPDVYPPPIYPVTQPPLPGGAHQSDGTVSASEHAENDSEAETDIIDPSNDDPIPESRASMTASHMLRSSQEEQRSTKRSSREEPGTTSIEPSGSPIRATSRPSVSNISSMRQTKLFGAVRKSNINRVGEARQLRFLPTQATSLQKRAIARVEEQSDLSSSDACPLTPQKRRKTANKESAVLTQPCHVMVTRGKSRDAACKAVFNTHELTLMILCHLPMQQLLRARHVCKSFYSFIVYDTHLQRQLFLLPEPQKTIWAYDTRLISVRAYTYTSDDHHDPTWINNQRKTIPGKVNPLLFFKDASHEHVPGIKNNVFTMMKWCDTVRFLQRPSLQPTVTATSLIHRMFICQPPCTEVEFKWFFYCGKPRRAPSVGSSEWKYLRIRVWNENGVRFGDLVKGFMEETRKEKMFDGADPENFYLRKAPCVVWMKGVCFPSKDEWNEVSCGIWDVRNGAQKGDAAV</sequence>
<dbReference type="Proteomes" id="UP000799441">
    <property type="component" value="Unassembled WGS sequence"/>
</dbReference>
<dbReference type="InterPro" id="IPR036047">
    <property type="entry name" value="F-box-like_dom_sf"/>
</dbReference>
<gene>
    <name evidence="3" type="ORF">K431DRAFT_243506</name>
</gene>
<feature type="domain" description="F-box" evidence="2">
    <location>
        <begin position="528"/>
        <end position="569"/>
    </location>
</feature>
<comment type="caution">
    <text evidence="3">The sequence shown here is derived from an EMBL/GenBank/DDBJ whole genome shotgun (WGS) entry which is preliminary data.</text>
</comment>
<dbReference type="Pfam" id="PF12937">
    <property type="entry name" value="F-box-like"/>
    <property type="match status" value="1"/>
</dbReference>
<dbReference type="OrthoDB" id="5404651at2759"/>
<feature type="compositionally biased region" description="Pro residues" evidence="1">
    <location>
        <begin position="326"/>
        <end position="340"/>
    </location>
</feature>
<keyword evidence="4" id="KW-1185">Reference proteome</keyword>
<evidence type="ECO:0000313" key="4">
    <source>
        <dbReference type="Proteomes" id="UP000799441"/>
    </source>
</evidence>
<dbReference type="SUPFAM" id="SSF81383">
    <property type="entry name" value="F-box domain"/>
    <property type="match status" value="1"/>
</dbReference>
<feature type="compositionally biased region" description="Polar residues" evidence="1">
    <location>
        <begin position="422"/>
        <end position="431"/>
    </location>
</feature>
<feature type="region of interest" description="Disordered" evidence="1">
    <location>
        <begin position="480"/>
        <end position="499"/>
    </location>
</feature>
<evidence type="ECO:0000259" key="2">
    <source>
        <dbReference type="Pfam" id="PF12937"/>
    </source>
</evidence>
<feature type="region of interest" description="Disordered" evidence="1">
    <location>
        <begin position="1"/>
        <end position="33"/>
    </location>
</feature>
<dbReference type="Gene3D" id="1.20.1280.50">
    <property type="match status" value="1"/>
</dbReference>
<protein>
    <recommendedName>
        <fullName evidence="2">F-box domain-containing protein</fullName>
    </recommendedName>
</protein>
<evidence type="ECO:0000313" key="3">
    <source>
        <dbReference type="EMBL" id="KAF2723027.1"/>
    </source>
</evidence>
<feature type="compositionally biased region" description="Polar residues" evidence="1">
    <location>
        <begin position="380"/>
        <end position="390"/>
    </location>
</feature>
<dbReference type="InterPro" id="IPR001810">
    <property type="entry name" value="F-box_dom"/>
</dbReference>
<feature type="compositionally biased region" description="Acidic residues" evidence="1">
    <location>
        <begin position="359"/>
        <end position="375"/>
    </location>
</feature>
<feature type="compositionally biased region" description="Basic and acidic residues" evidence="1">
    <location>
        <begin position="391"/>
        <end position="406"/>
    </location>
</feature>
<proteinExistence type="predicted"/>
<feature type="compositionally biased region" description="Polar residues" evidence="1">
    <location>
        <begin position="253"/>
        <end position="263"/>
    </location>
</feature>